<keyword evidence="5" id="KW-1185">Reference proteome</keyword>
<keyword evidence="3" id="KW-0812">Transmembrane</keyword>
<feature type="transmembrane region" description="Helical" evidence="3">
    <location>
        <begin position="423"/>
        <end position="445"/>
    </location>
</feature>
<feature type="transmembrane region" description="Helical" evidence="3">
    <location>
        <begin position="98"/>
        <end position="116"/>
    </location>
</feature>
<proteinExistence type="predicted"/>
<feature type="compositionally biased region" description="Polar residues" evidence="2">
    <location>
        <begin position="74"/>
        <end position="83"/>
    </location>
</feature>
<feature type="region of interest" description="Disordered" evidence="2">
    <location>
        <begin position="54"/>
        <end position="83"/>
    </location>
</feature>
<evidence type="ECO:0000256" key="3">
    <source>
        <dbReference type="SAM" id="Phobius"/>
    </source>
</evidence>
<protein>
    <submittedName>
        <fullName evidence="4">Lipopolysaccharide biosynthesis protein</fullName>
    </submittedName>
</protein>
<reference evidence="4 5" key="1">
    <citation type="submission" date="2024-02" db="EMBL/GenBank/DDBJ databases">
        <title>Bacteria isolated from the canopy kelp, Nereocystis luetkeana.</title>
        <authorList>
            <person name="Pfister C.A."/>
            <person name="Younker I.T."/>
            <person name="Light S.H."/>
        </authorList>
    </citation>
    <scope>NUCLEOTIDE SEQUENCE [LARGE SCALE GENOMIC DNA]</scope>
    <source>
        <strain evidence="4 5">TI.2.07</strain>
    </source>
</reference>
<dbReference type="InterPro" id="IPR050445">
    <property type="entry name" value="Bact_polysacc_biosynth/exp"/>
</dbReference>
<dbReference type="RefSeq" id="WP_341628737.1">
    <property type="nucleotide sequence ID" value="NZ_JBAKBA010000037.1"/>
</dbReference>
<evidence type="ECO:0000256" key="1">
    <source>
        <dbReference type="SAM" id="Coils"/>
    </source>
</evidence>
<organism evidence="4 5">
    <name type="scientific">Psychromonas arctica</name>
    <dbReference type="NCBI Taxonomy" id="168275"/>
    <lineage>
        <taxon>Bacteria</taxon>
        <taxon>Pseudomonadati</taxon>
        <taxon>Pseudomonadota</taxon>
        <taxon>Gammaproteobacteria</taxon>
        <taxon>Alteromonadales</taxon>
        <taxon>Psychromonadaceae</taxon>
        <taxon>Psychromonas</taxon>
    </lineage>
</organism>
<accession>A0ABU9HED8</accession>
<dbReference type="Proteomes" id="UP001366060">
    <property type="component" value="Unassembled WGS sequence"/>
</dbReference>
<keyword evidence="3" id="KW-1133">Transmembrane helix</keyword>
<dbReference type="EMBL" id="JBAKBA010000037">
    <property type="protein sequence ID" value="MEL0660270.1"/>
    <property type="molecule type" value="Genomic_DNA"/>
</dbReference>
<gene>
    <name evidence="4" type="ORF">V6255_14120</name>
</gene>
<dbReference type="PANTHER" id="PTHR32309">
    <property type="entry name" value="TYROSINE-PROTEIN KINASE"/>
    <property type="match status" value="1"/>
</dbReference>
<keyword evidence="3" id="KW-0472">Membrane</keyword>
<dbReference type="PANTHER" id="PTHR32309:SF13">
    <property type="entry name" value="FERRIC ENTEROBACTIN TRANSPORT PROTEIN FEPE"/>
    <property type="match status" value="1"/>
</dbReference>
<name>A0ABU9HED8_9GAMM</name>
<comment type="caution">
    <text evidence="4">The sequence shown here is derived from an EMBL/GenBank/DDBJ whole genome shotgun (WGS) entry which is preliminary data.</text>
</comment>
<evidence type="ECO:0000313" key="5">
    <source>
        <dbReference type="Proteomes" id="UP001366060"/>
    </source>
</evidence>
<evidence type="ECO:0000313" key="4">
    <source>
        <dbReference type="EMBL" id="MEL0660270.1"/>
    </source>
</evidence>
<keyword evidence="1" id="KW-0175">Coiled coil</keyword>
<evidence type="ECO:0000256" key="2">
    <source>
        <dbReference type="SAM" id="MobiDB-lite"/>
    </source>
</evidence>
<feature type="coiled-coil region" evidence="1">
    <location>
        <begin position="261"/>
        <end position="288"/>
    </location>
</feature>
<sequence>MTEQRFKVLKNSLKPEQFNNIDFLTKKTEELAKTDPDLSARILARVNNLKKQQAKVRSNAKVNPPKNTHKEMQGSKNSKQNTPTEKGVLAKVLNLPPFILFVILPVLIFSGYQLLWATNRFESQAKVIVQQPDSASTLDSGMALLTGLGGSGGGSDPDLVKAYIYSNDMIDYLNDKIALREHYSQSFIDYFSRIHESDSREVLDQYYQEHLNVIIEDKSGIITISAQAFDSEYAQLLANTVVERAEWFINSIGHQLANAQLNFMQGEHKLIEQRLADAQKDLLTYQQKYNLLDPTAEGTAKQQITYTLESQIAVKQTEIKTIKAIMSANSPQVRGLQNELKALNAQLEIERDKLSQSGLDEIPISELLSKFTDYKIKMDLALQAYTSSQISLEKSRIEAYRQLKYLIVVEKATLSEDSKYPDVVYNISLFLLLLSLAFGIGKIVISTIRELK</sequence>